<protein>
    <submittedName>
        <fullName evidence="2">Uncharacterized protein</fullName>
    </submittedName>
</protein>
<keyword evidence="1" id="KW-0472">Membrane</keyword>
<dbReference type="STRING" id="1797529.A2570_02530"/>
<gene>
    <name evidence="2" type="ORF">A2570_02530</name>
</gene>
<dbReference type="EMBL" id="MHHY01000007">
    <property type="protein sequence ID" value="OGY40587.1"/>
    <property type="molecule type" value="Genomic_DNA"/>
</dbReference>
<reference evidence="2 3" key="1">
    <citation type="journal article" date="2016" name="Nat. Commun.">
        <title>Thousands of microbial genomes shed light on interconnected biogeochemical processes in an aquifer system.</title>
        <authorList>
            <person name="Anantharaman K."/>
            <person name="Brown C.T."/>
            <person name="Hug L.A."/>
            <person name="Sharon I."/>
            <person name="Castelle C.J."/>
            <person name="Probst A.J."/>
            <person name="Thomas B.C."/>
            <person name="Singh A."/>
            <person name="Wilkins M.J."/>
            <person name="Karaoz U."/>
            <person name="Brodie E.L."/>
            <person name="Williams K.H."/>
            <person name="Hubbard S.S."/>
            <person name="Banfield J.F."/>
        </authorList>
    </citation>
    <scope>NUCLEOTIDE SEQUENCE [LARGE SCALE GENOMIC DNA]</scope>
</reference>
<organism evidence="2 3">
    <name type="scientific">Candidatus Brennerbacteria bacterium RIFOXYD1_FULL_41_16</name>
    <dbReference type="NCBI Taxonomy" id="1797529"/>
    <lineage>
        <taxon>Bacteria</taxon>
        <taxon>Candidatus Brenneribacteriota</taxon>
    </lineage>
</organism>
<feature type="transmembrane region" description="Helical" evidence="1">
    <location>
        <begin position="82"/>
        <end position="109"/>
    </location>
</feature>
<keyword evidence="1" id="KW-1133">Transmembrane helix</keyword>
<dbReference type="AlphaFoldDB" id="A0A1G1XMP8"/>
<proteinExistence type="predicted"/>
<evidence type="ECO:0000313" key="2">
    <source>
        <dbReference type="EMBL" id="OGY40587.1"/>
    </source>
</evidence>
<dbReference type="Proteomes" id="UP000178570">
    <property type="component" value="Unassembled WGS sequence"/>
</dbReference>
<sequence>MISFVFKQIFHEITCFFRRWYLERSEQFWSAIFYFFRSLDKTLAIEINVRLWLKPLFNDYSPVGRVIGPIFRTLRIVFGGSIYAIVFIFAGLIWLAWLLFLPVFLFFIFR</sequence>
<comment type="caution">
    <text evidence="2">The sequence shown here is derived from an EMBL/GenBank/DDBJ whole genome shotgun (WGS) entry which is preliminary data.</text>
</comment>
<evidence type="ECO:0000256" key="1">
    <source>
        <dbReference type="SAM" id="Phobius"/>
    </source>
</evidence>
<name>A0A1G1XMP8_9BACT</name>
<keyword evidence="1" id="KW-0812">Transmembrane</keyword>
<accession>A0A1G1XMP8</accession>
<evidence type="ECO:0000313" key="3">
    <source>
        <dbReference type="Proteomes" id="UP000178570"/>
    </source>
</evidence>